<feature type="compositionally biased region" description="Low complexity" evidence="1">
    <location>
        <begin position="8"/>
        <end position="29"/>
    </location>
</feature>
<feature type="region of interest" description="Disordered" evidence="1">
    <location>
        <begin position="1"/>
        <end position="67"/>
    </location>
</feature>
<evidence type="ECO:0000313" key="3">
    <source>
        <dbReference type="Proteomes" id="UP000223042"/>
    </source>
</evidence>
<sequence>MCFKVKTPAQETQAPIPAPAPAVATPEAAGVLVKGASTGGSRINSSDGGDDVSQKRRRRSASQGLGL</sequence>
<evidence type="ECO:0000256" key="1">
    <source>
        <dbReference type="SAM" id="MobiDB-lite"/>
    </source>
</evidence>
<dbReference type="GeneID" id="54981999"/>
<name>A0A2L0UYW8_9CAUD</name>
<reference evidence="3" key="1">
    <citation type="submission" date="2017-06" db="EMBL/GenBank/DDBJ databases">
        <authorList>
            <person name="Spollen W.G."/>
            <person name="Givan S.A."/>
            <person name="Brown P.B."/>
            <person name="Attai H."/>
        </authorList>
    </citation>
    <scope>NUCLEOTIDE SEQUENCE [LARGE SCALE GENOMIC DNA]</scope>
</reference>
<dbReference type="KEGG" id="vg:54981999"/>
<dbReference type="RefSeq" id="YP_009791811.1">
    <property type="nucleotide sequence ID" value="NC_047845.1"/>
</dbReference>
<dbReference type="EMBL" id="MF403005">
    <property type="protein sequence ID" value="AUZ94742.1"/>
    <property type="molecule type" value="Genomic_DNA"/>
</dbReference>
<protein>
    <submittedName>
        <fullName evidence="2">Uncharacterized protein</fullName>
    </submittedName>
</protein>
<accession>A0A2L0UYW8</accession>
<dbReference type="Proteomes" id="UP000223042">
    <property type="component" value="Segment"/>
</dbReference>
<keyword evidence="3" id="KW-1185">Reference proteome</keyword>
<proteinExistence type="predicted"/>
<organism evidence="2 3">
    <name type="scientific">Agrobacterium phage Atu_ph02</name>
    <dbReference type="NCBI Taxonomy" id="2024261"/>
    <lineage>
        <taxon>Viruses</taxon>
        <taxon>Duplodnaviria</taxon>
        <taxon>Heunggongvirae</taxon>
        <taxon>Uroviricota</taxon>
        <taxon>Caudoviricetes</taxon>
        <taxon>Autographivirales</taxon>
        <taxon>Dunnvirinae</taxon>
        <taxon>Atuphduovirus</taxon>
        <taxon>Atuphduovirus atuph02</taxon>
    </lineage>
</organism>
<evidence type="ECO:0000313" key="2">
    <source>
        <dbReference type="EMBL" id="AUZ94742.1"/>
    </source>
</evidence>